<feature type="non-terminal residue" evidence="1">
    <location>
        <position position="46"/>
    </location>
</feature>
<organism evidence="1 2">
    <name type="scientific">Marinobacter segnicrescens</name>
    <dbReference type="NCBI Taxonomy" id="430453"/>
    <lineage>
        <taxon>Bacteria</taxon>
        <taxon>Pseudomonadati</taxon>
        <taxon>Pseudomonadota</taxon>
        <taxon>Gammaproteobacteria</taxon>
        <taxon>Pseudomonadales</taxon>
        <taxon>Marinobacteraceae</taxon>
        <taxon>Marinobacter</taxon>
    </lineage>
</organism>
<keyword evidence="2" id="KW-1185">Reference proteome</keyword>
<evidence type="ECO:0000313" key="1">
    <source>
        <dbReference type="EMBL" id="SET95390.1"/>
    </source>
</evidence>
<evidence type="ECO:0000313" key="2">
    <source>
        <dbReference type="Proteomes" id="UP000198762"/>
    </source>
</evidence>
<sequence>MSTEVGEVQVLLEQFVERSRYAAEAQIVCTFLTPSISEGPVRRRVM</sequence>
<name>A0A1I0IH45_9GAMM</name>
<dbReference type="AlphaFoldDB" id="A0A1I0IH45"/>
<protein>
    <submittedName>
        <fullName evidence="1">Uncharacterized protein</fullName>
    </submittedName>
</protein>
<accession>A0A1I0IH45</accession>
<dbReference type="Proteomes" id="UP000198762">
    <property type="component" value="Unassembled WGS sequence"/>
</dbReference>
<dbReference type="EMBL" id="FOHZ01000066">
    <property type="protein sequence ID" value="SET95390.1"/>
    <property type="molecule type" value="Genomic_DNA"/>
</dbReference>
<reference evidence="2" key="1">
    <citation type="submission" date="2016-10" db="EMBL/GenBank/DDBJ databases">
        <authorList>
            <person name="Varghese N."/>
            <person name="Submissions S."/>
        </authorList>
    </citation>
    <scope>NUCLEOTIDE SEQUENCE [LARGE SCALE GENOMIC DNA]</scope>
    <source>
        <strain evidence="2">CGMCC 1.6489</strain>
    </source>
</reference>
<proteinExistence type="predicted"/>
<gene>
    <name evidence="1" type="ORF">SAMN04487962_1663</name>
</gene>